<reference evidence="1 2" key="1">
    <citation type="submission" date="2018-07" db="EMBL/GenBank/DDBJ databases">
        <title>Dyella monticola sp. nov. and Dyella psychrodurans sp. nov. isolated from monsoon evergreen broad-leaved forest soil of Dinghu Mountain, China.</title>
        <authorList>
            <person name="Gao Z."/>
            <person name="Qiu L."/>
        </authorList>
    </citation>
    <scope>NUCLEOTIDE SEQUENCE [LARGE SCALE GENOMIC DNA]</scope>
    <source>
        <strain evidence="1 2">4G-K06</strain>
    </source>
</reference>
<sequence length="111" mass="11798">MREDRFSEGAEEGIGASALADWVGKEDEDEEVGVLSVGVLSSDDDEKLGKPVLDAWRLGLAVVARGDEVDMGDRPPGVLAWPGSECVLVDKDEGVVDADELDDEKGLNAEL</sequence>
<keyword evidence="2" id="KW-1185">Reference proteome</keyword>
<dbReference type="EMBL" id="QRBE01000002">
    <property type="protein sequence ID" value="RDS83669.1"/>
    <property type="molecule type" value="Genomic_DNA"/>
</dbReference>
<proteinExistence type="predicted"/>
<evidence type="ECO:0000313" key="2">
    <source>
        <dbReference type="Proteomes" id="UP000254258"/>
    </source>
</evidence>
<gene>
    <name evidence="1" type="ORF">DWU98_04885</name>
</gene>
<dbReference type="RefSeq" id="WP_115494381.1">
    <property type="nucleotide sequence ID" value="NZ_QRBE01000002.1"/>
</dbReference>
<accession>A0A370X5G4</accession>
<evidence type="ECO:0000313" key="1">
    <source>
        <dbReference type="EMBL" id="RDS83669.1"/>
    </source>
</evidence>
<name>A0A370X5G4_9GAMM</name>
<dbReference type="Proteomes" id="UP000254258">
    <property type="component" value="Unassembled WGS sequence"/>
</dbReference>
<protein>
    <submittedName>
        <fullName evidence="1">Uncharacterized protein</fullName>
    </submittedName>
</protein>
<comment type="caution">
    <text evidence="1">The sequence shown here is derived from an EMBL/GenBank/DDBJ whole genome shotgun (WGS) entry which is preliminary data.</text>
</comment>
<dbReference type="AlphaFoldDB" id="A0A370X5G4"/>
<organism evidence="1 2">
    <name type="scientific">Dyella monticola</name>
    <dbReference type="NCBI Taxonomy" id="1927958"/>
    <lineage>
        <taxon>Bacteria</taxon>
        <taxon>Pseudomonadati</taxon>
        <taxon>Pseudomonadota</taxon>
        <taxon>Gammaproteobacteria</taxon>
        <taxon>Lysobacterales</taxon>
        <taxon>Rhodanobacteraceae</taxon>
        <taxon>Dyella</taxon>
    </lineage>
</organism>